<reference evidence="2" key="1">
    <citation type="submission" date="2014-03" db="EMBL/GenBank/DDBJ databases">
        <authorList>
            <person name="Genoscope - CEA"/>
        </authorList>
    </citation>
    <scope>NUCLEOTIDE SEQUENCE [LARGE SCALE GENOMIC DNA]</scope>
    <source>
        <strain evidence="2">CF27</strain>
    </source>
</reference>
<dbReference type="EMBL" id="MASQ01000134">
    <property type="protein sequence ID" value="OCB01578.1"/>
    <property type="molecule type" value="Genomic_DNA"/>
</dbReference>
<dbReference type="SUPFAM" id="SSF54909">
    <property type="entry name" value="Dimeric alpha+beta barrel"/>
    <property type="match status" value="1"/>
</dbReference>
<keyword evidence="2" id="KW-0503">Monooxygenase</keyword>
<dbReference type="Proteomes" id="UP000595420">
    <property type="component" value="Chromosome"/>
</dbReference>
<dbReference type="PANTHER" id="PTHR34474">
    <property type="entry name" value="SIGNAL TRANSDUCTION PROTEIN TRAP"/>
    <property type="match status" value="1"/>
</dbReference>
<evidence type="ECO:0000313" key="4">
    <source>
        <dbReference type="EMBL" id="QQD72272.1"/>
    </source>
</evidence>
<dbReference type="EMBL" id="CP059488">
    <property type="protein sequence ID" value="QQD72272.1"/>
    <property type="molecule type" value="Genomic_DNA"/>
</dbReference>
<dbReference type="PANTHER" id="PTHR34474:SF2">
    <property type="entry name" value="SIGNAL TRANSDUCTION PROTEIN TRAP"/>
    <property type="match status" value="1"/>
</dbReference>
<keyword evidence="2" id="KW-0560">Oxidoreductase</keyword>
<dbReference type="InterPro" id="IPR011008">
    <property type="entry name" value="Dimeric_a/b-barrel"/>
</dbReference>
<evidence type="ECO:0000259" key="1">
    <source>
        <dbReference type="PROSITE" id="PS51725"/>
    </source>
</evidence>
<dbReference type="Proteomes" id="UP000093129">
    <property type="component" value="Unassembled WGS sequence"/>
</dbReference>
<dbReference type="InterPro" id="IPR007138">
    <property type="entry name" value="ABM_dom"/>
</dbReference>
<dbReference type="Gene3D" id="3.30.70.100">
    <property type="match status" value="1"/>
</dbReference>
<dbReference type="InterPro" id="IPR050404">
    <property type="entry name" value="Heme-degrading_MO"/>
</dbReference>
<protein>
    <submittedName>
        <fullName evidence="2">Antibiotic biosynthesis monooxygenase</fullName>
    </submittedName>
</protein>
<dbReference type="GO" id="GO:0004497">
    <property type="term" value="F:monooxygenase activity"/>
    <property type="evidence" value="ECO:0007669"/>
    <property type="project" value="UniProtKB-KW"/>
</dbReference>
<reference evidence="2" key="2">
    <citation type="submission" date="2014-07" db="EMBL/GenBank/DDBJ databases">
        <title>Initial genome analysis of the psychrotolerant acidophile Acidithiobacillus ferrivorans CF27: insights into iron and sulfur oxidation pathways and into biofilm formation.</title>
        <authorList>
            <person name="Talla E."/>
            <person name="Hedrich S."/>
            <person name="Mangenot S."/>
            <person name="Ji B."/>
            <person name="Johnson D.B."/>
            <person name="Barbe V."/>
            <person name="Bonnefoy V."/>
        </authorList>
    </citation>
    <scope>NUCLEOTIDE SEQUENCE [LARGE SCALE GENOMIC DNA]</scope>
    <source>
        <strain evidence="2">CF27</strain>
    </source>
</reference>
<dbReference type="RefSeq" id="WP_035191906.1">
    <property type="nucleotide sequence ID" value="NZ_CCCS020000023.1"/>
</dbReference>
<evidence type="ECO:0000313" key="3">
    <source>
        <dbReference type="EMBL" id="OCB01578.1"/>
    </source>
</evidence>
<dbReference type="Pfam" id="PF03992">
    <property type="entry name" value="ABM"/>
    <property type="match status" value="1"/>
</dbReference>
<proteinExistence type="predicted"/>
<dbReference type="EMBL" id="CCCS020000023">
    <property type="protein sequence ID" value="CDQ09602.1"/>
    <property type="molecule type" value="Genomic_DNA"/>
</dbReference>
<evidence type="ECO:0000313" key="7">
    <source>
        <dbReference type="Proteomes" id="UP000193925"/>
    </source>
</evidence>
<dbReference type="Proteomes" id="UP000193925">
    <property type="component" value="Chromosome AFERRI"/>
</dbReference>
<name>A0A060ULT0_9PROT</name>
<feature type="domain" description="ABM" evidence="1">
    <location>
        <begin position="3"/>
        <end position="96"/>
    </location>
</feature>
<keyword evidence="7" id="KW-1185">Reference proteome</keyword>
<evidence type="ECO:0000313" key="8">
    <source>
        <dbReference type="Proteomes" id="UP000595420"/>
    </source>
</evidence>
<gene>
    <name evidence="2" type="ORF">AFERRI_30248</name>
    <name evidence="5" type="ORF">AFERRI_50355</name>
    <name evidence="3" type="ORF">BBC27_03290</name>
    <name evidence="4" type="ORF">H2515_12820</name>
</gene>
<dbReference type="EMBL" id="LT841305">
    <property type="protein sequence ID" value="SMH67154.1"/>
    <property type="molecule type" value="Genomic_DNA"/>
</dbReference>
<evidence type="ECO:0000313" key="2">
    <source>
        <dbReference type="EMBL" id="CDQ09602.1"/>
    </source>
</evidence>
<sequence>MQYVVANRVPVKAEYRAEFEERFRRRAGEVDKQPGFVRMEILRPVNDDGLYVVLTHWADQAAFEAWMKSADFKTAHTNPLPKEAFGEGGGIERHEVIISSEVSR</sequence>
<accession>A0A060ULT0</accession>
<evidence type="ECO:0000313" key="6">
    <source>
        <dbReference type="Proteomes" id="UP000093129"/>
    </source>
</evidence>
<reference evidence="3 6" key="3">
    <citation type="submission" date="2016-07" db="EMBL/GenBank/DDBJ databases">
        <title>Draft genome of a psychrotolerant acidophile Acidithiobacillus ferrivorans strain YL15.</title>
        <authorList>
            <person name="Peng T."/>
            <person name="Ma L."/>
            <person name="Nan M."/>
            <person name="An N."/>
            <person name="Wang M."/>
            <person name="Qiu G."/>
            <person name="Zeng W."/>
        </authorList>
    </citation>
    <scope>NUCLEOTIDE SEQUENCE [LARGE SCALE GENOMIC DNA]</scope>
    <source>
        <strain evidence="3 6">YL15</strain>
    </source>
</reference>
<organism evidence="2">
    <name type="scientific">Acidithiobacillus ferrivorans</name>
    <dbReference type="NCBI Taxonomy" id="160808"/>
    <lineage>
        <taxon>Bacteria</taxon>
        <taxon>Pseudomonadati</taxon>
        <taxon>Pseudomonadota</taxon>
        <taxon>Acidithiobacillia</taxon>
        <taxon>Acidithiobacillales</taxon>
        <taxon>Acidithiobacillaceae</taxon>
        <taxon>Acidithiobacillus</taxon>
    </lineage>
</organism>
<dbReference type="AlphaFoldDB" id="A0A060ULT0"/>
<reference evidence="5 7" key="4">
    <citation type="submission" date="2017-03" db="EMBL/GenBank/DDBJ databases">
        <authorList>
            <person name="Regsiter A."/>
            <person name="William W."/>
        </authorList>
    </citation>
    <scope>NUCLEOTIDE SEQUENCE [LARGE SCALE GENOMIC DNA]</scope>
    <source>
        <strain evidence="5">PRJEB5721</strain>
    </source>
</reference>
<reference evidence="4 8" key="5">
    <citation type="submission" date="2020-07" db="EMBL/GenBank/DDBJ databases">
        <title>Complete genome sequence analysis of Acidithiobacillus ferrivorans XJFY6S-08 reveals extreme environmental adaptation to alpine acid mine drainage.</title>
        <authorList>
            <person name="Yan L."/>
            <person name="Ni Y."/>
        </authorList>
    </citation>
    <scope>NUCLEOTIDE SEQUENCE [LARGE SCALE GENOMIC DNA]</scope>
    <source>
        <strain evidence="4 8">XJFY6S-08</strain>
    </source>
</reference>
<dbReference type="PROSITE" id="PS51725">
    <property type="entry name" value="ABM"/>
    <property type="match status" value="1"/>
</dbReference>
<evidence type="ECO:0000313" key="5">
    <source>
        <dbReference type="EMBL" id="SMH67154.1"/>
    </source>
</evidence>